<dbReference type="Gene3D" id="1.10.510.10">
    <property type="entry name" value="Transferase(Phosphotransferase) domain 1"/>
    <property type="match status" value="1"/>
</dbReference>
<dbReference type="SMART" id="SM00220">
    <property type="entry name" value="S_TKc"/>
    <property type="match status" value="1"/>
</dbReference>
<keyword evidence="3" id="KW-0808">Transferase</keyword>
<dbReference type="PANTHER" id="PTHR44167">
    <property type="entry name" value="OVARIAN-SPECIFIC SERINE/THREONINE-PROTEIN KINASE LOK-RELATED"/>
    <property type="match status" value="1"/>
</dbReference>
<dbReference type="EMBL" id="RKRF01000011">
    <property type="protein sequence ID" value="RPF51217.1"/>
    <property type="molecule type" value="Genomic_DNA"/>
</dbReference>
<keyword evidence="1" id="KW-0472">Membrane</keyword>
<dbReference type="InterPro" id="IPR011009">
    <property type="entry name" value="Kinase-like_dom_sf"/>
</dbReference>
<dbReference type="Proteomes" id="UP000276443">
    <property type="component" value="Unassembled WGS sequence"/>
</dbReference>
<dbReference type="AlphaFoldDB" id="A0A3N5B1U3"/>
<name>A0A3N5B1U3_9BACI</name>
<dbReference type="GO" id="GO:0005524">
    <property type="term" value="F:ATP binding"/>
    <property type="evidence" value="ECO:0007669"/>
    <property type="project" value="InterPro"/>
</dbReference>
<comment type="caution">
    <text evidence="3">The sequence shown here is derived from an EMBL/GenBank/DDBJ whole genome shotgun (WGS) entry which is preliminary data.</text>
</comment>
<keyword evidence="1" id="KW-0812">Transmembrane</keyword>
<dbReference type="RefSeq" id="WP_170158577.1">
    <property type="nucleotide sequence ID" value="NZ_RKRF01000011.1"/>
</dbReference>
<dbReference type="SUPFAM" id="SSF56112">
    <property type="entry name" value="Protein kinase-like (PK-like)"/>
    <property type="match status" value="1"/>
</dbReference>
<dbReference type="Pfam" id="PF00069">
    <property type="entry name" value="Pkinase"/>
    <property type="match status" value="1"/>
</dbReference>
<keyword evidence="4" id="KW-1185">Reference proteome</keyword>
<feature type="transmembrane region" description="Helical" evidence="1">
    <location>
        <begin position="283"/>
        <end position="301"/>
    </location>
</feature>
<evidence type="ECO:0000259" key="2">
    <source>
        <dbReference type="PROSITE" id="PS50011"/>
    </source>
</evidence>
<keyword evidence="3" id="KW-0418">Kinase</keyword>
<sequence length="302" mass="34504">MTSSIHPTVRLNKYQKIRGKWNKRTYTIVRLIGEGARGSIYLALLSQQYVALKISQDSSVVSAEVNALKMLKKVQGQSLGPLLLDVDDVVLGHQTVYAFYVMEYIDGVPLNTWVKQEGLQWLFPASQQLLSQLHQLHNLGHIFGDLKPENILVDRKSKQVRLVDVGGVTPFGRSIREYTTWYDRGYWKLGDRRAEPSYDLFAYAVCLLSMDPHIKIQQMKSKDIEKVIQSATSLKPLHAVIRHALHGEFDTAVEMKHAIEQVNQKQLKVSQTKTSKSNFKMELMGVGTIVTIHFALLYYFIW</sequence>
<dbReference type="PANTHER" id="PTHR44167:SF24">
    <property type="entry name" value="SERINE_THREONINE-PROTEIN KINASE CHK2"/>
    <property type="match status" value="1"/>
</dbReference>
<dbReference type="InterPro" id="IPR000719">
    <property type="entry name" value="Prot_kinase_dom"/>
</dbReference>
<protein>
    <submittedName>
        <fullName evidence="3">Serine/threonine-protein kinase</fullName>
    </submittedName>
</protein>
<organism evidence="3 4">
    <name type="scientific">Aquisalibacillus elongatus</name>
    <dbReference type="NCBI Taxonomy" id="485577"/>
    <lineage>
        <taxon>Bacteria</taxon>
        <taxon>Bacillati</taxon>
        <taxon>Bacillota</taxon>
        <taxon>Bacilli</taxon>
        <taxon>Bacillales</taxon>
        <taxon>Bacillaceae</taxon>
        <taxon>Aquisalibacillus</taxon>
    </lineage>
</organism>
<evidence type="ECO:0000313" key="3">
    <source>
        <dbReference type="EMBL" id="RPF51217.1"/>
    </source>
</evidence>
<proteinExistence type="predicted"/>
<evidence type="ECO:0000313" key="4">
    <source>
        <dbReference type="Proteomes" id="UP000276443"/>
    </source>
</evidence>
<dbReference type="Gene3D" id="3.30.200.20">
    <property type="entry name" value="Phosphorylase Kinase, domain 1"/>
    <property type="match status" value="1"/>
</dbReference>
<gene>
    <name evidence="3" type="ORF">EDC24_2489</name>
</gene>
<keyword evidence="1" id="KW-1133">Transmembrane helix</keyword>
<dbReference type="GO" id="GO:0004674">
    <property type="term" value="F:protein serine/threonine kinase activity"/>
    <property type="evidence" value="ECO:0007669"/>
    <property type="project" value="TreeGrafter"/>
</dbReference>
<reference evidence="3 4" key="1">
    <citation type="submission" date="2018-11" db="EMBL/GenBank/DDBJ databases">
        <title>Genomic Encyclopedia of Type Strains, Phase IV (KMG-IV): sequencing the most valuable type-strain genomes for metagenomic binning, comparative biology and taxonomic classification.</title>
        <authorList>
            <person name="Goeker M."/>
        </authorList>
    </citation>
    <scope>NUCLEOTIDE SEQUENCE [LARGE SCALE GENOMIC DNA]</scope>
    <source>
        <strain evidence="3 4">DSM 18090</strain>
    </source>
</reference>
<evidence type="ECO:0000256" key="1">
    <source>
        <dbReference type="SAM" id="Phobius"/>
    </source>
</evidence>
<accession>A0A3N5B1U3</accession>
<dbReference type="PROSITE" id="PS50011">
    <property type="entry name" value="PROTEIN_KINASE_DOM"/>
    <property type="match status" value="1"/>
</dbReference>
<feature type="domain" description="Protein kinase" evidence="2">
    <location>
        <begin position="26"/>
        <end position="269"/>
    </location>
</feature>